<evidence type="ECO:0000259" key="6">
    <source>
        <dbReference type="PROSITE" id="PS50002"/>
    </source>
</evidence>
<dbReference type="PANTHER" id="PTHR14167:SF116">
    <property type="entry name" value="CAP, ISOFORM AC"/>
    <property type="match status" value="1"/>
</dbReference>
<feature type="compositionally biased region" description="Low complexity" evidence="5">
    <location>
        <begin position="567"/>
        <end position="579"/>
    </location>
</feature>
<feature type="compositionally biased region" description="Polar residues" evidence="5">
    <location>
        <begin position="676"/>
        <end position="685"/>
    </location>
</feature>
<feature type="compositionally biased region" description="Basic and acidic residues" evidence="5">
    <location>
        <begin position="708"/>
        <end position="717"/>
    </location>
</feature>
<keyword evidence="2" id="KW-0677">Repeat</keyword>
<organism evidence="8 9">
    <name type="scientific">Caenorhabditis auriculariae</name>
    <dbReference type="NCBI Taxonomy" id="2777116"/>
    <lineage>
        <taxon>Eukaryota</taxon>
        <taxon>Metazoa</taxon>
        <taxon>Ecdysozoa</taxon>
        <taxon>Nematoda</taxon>
        <taxon>Chromadorea</taxon>
        <taxon>Rhabditida</taxon>
        <taxon>Rhabditina</taxon>
        <taxon>Rhabditomorpha</taxon>
        <taxon>Rhabditoidea</taxon>
        <taxon>Rhabditidae</taxon>
        <taxon>Peloderinae</taxon>
        <taxon>Caenorhabditis</taxon>
    </lineage>
</organism>
<evidence type="ECO:0000256" key="4">
    <source>
        <dbReference type="SAM" id="Coils"/>
    </source>
</evidence>
<dbReference type="OrthoDB" id="73680at2759"/>
<dbReference type="SUPFAM" id="SSF50156">
    <property type="entry name" value="PDZ domain-like"/>
    <property type="match status" value="1"/>
</dbReference>
<accession>A0A8S1HJA3</accession>
<feature type="region of interest" description="Disordered" evidence="5">
    <location>
        <begin position="127"/>
        <end position="174"/>
    </location>
</feature>
<proteinExistence type="predicted"/>
<keyword evidence="9" id="KW-1185">Reference proteome</keyword>
<feature type="domain" description="SH3" evidence="6">
    <location>
        <begin position="1120"/>
        <end position="1179"/>
    </location>
</feature>
<feature type="region of interest" description="Disordered" evidence="5">
    <location>
        <begin position="382"/>
        <end position="499"/>
    </location>
</feature>
<feature type="region of interest" description="Disordered" evidence="5">
    <location>
        <begin position="1243"/>
        <end position="1277"/>
    </location>
</feature>
<feature type="domain" description="SH3" evidence="6">
    <location>
        <begin position="1378"/>
        <end position="1437"/>
    </location>
</feature>
<dbReference type="SUPFAM" id="SSF50044">
    <property type="entry name" value="SH3-domain"/>
    <property type="match status" value="3"/>
</dbReference>
<keyword evidence="1 3" id="KW-0728">SH3 domain</keyword>
<dbReference type="PROSITE" id="PS50002">
    <property type="entry name" value="SH3"/>
    <property type="match status" value="3"/>
</dbReference>
<reference evidence="8" key="1">
    <citation type="submission" date="2020-10" db="EMBL/GenBank/DDBJ databases">
        <authorList>
            <person name="Kikuchi T."/>
        </authorList>
    </citation>
    <scope>NUCLEOTIDE SEQUENCE</scope>
    <source>
        <strain evidence="8">NKZ352</strain>
    </source>
</reference>
<dbReference type="Pfam" id="PF14604">
    <property type="entry name" value="SH3_9"/>
    <property type="match status" value="3"/>
</dbReference>
<dbReference type="InterPro" id="IPR036028">
    <property type="entry name" value="SH3-like_dom_sf"/>
</dbReference>
<feature type="compositionally biased region" description="Basic and acidic residues" evidence="5">
    <location>
        <begin position="1328"/>
        <end position="1339"/>
    </location>
</feature>
<feature type="compositionally biased region" description="Polar residues" evidence="5">
    <location>
        <begin position="239"/>
        <end position="251"/>
    </location>
</feature>
<dbReference type="InterPro" id="IPR050384">
    <property type="entry name" value="Endophilin_SH3RF"/>
</dbReference>
<dbReference type="EMBL" id="CAJGYM010000045">
    <property type="protein sequence ID" value="CAD6194498.1"/>
    <property type="molecule type" value="Genomic_DNA"/>
</dbReference>
<feature type="compositionally biased region" description="Pro residues" evidence="5">
    <location>
        <begin position="420"/>
        <end position="435"/>
    </location>
</feature>
<evidence type="ECO:0000256" key="2">
    <source>
        <dbReference type="ARBA" id="ARBA00022737"/>
    </source>
</evidence>
<dbReference type="FunFam" id="2.30.30.40:FF:000001">
    <property type="entry name" value="Sorbin and SH3 domain-containing protein 1 isoform 2"/>
    <property type="match status" value="1"/>
</dbReference>
<feature type="compositionally biased region" description="Polar residues" evidence="5">
    <location>
        <begin position="580"/>
        <end position="590"/>
    </location>
</feature>
<name>A0A8S1HJA3_9PELO</name>
<feature type="domain" description="SH3" evidence="6">
    <location>
        <begin position="1182"/>
        <end position="1242"/>
    </location>
</feature>
<feature type="compositionally biased region" description="Low complexity" evidence="5">
    <location>
        <begin position="619"/>
        <end position="630"/>
    </location>
</feature>
<evidence type="ECO:0000313" key="8">
    <source>
        <dbReference type="EMBL" id="CAD6194498.1"/>
    </source>
</evidence>
<feature type="compositionally biased region" description="Low complexity" evidence="5">
    <location>
        <begin position="1347"/>
        <end position="1365"/>
    </location>
</feature>
<feature type="region of interest" description="Disordered" evidence="5">
    <location>
        <begin position="729"/>
        <end position="836"/>
    </location>
</feature>
<feature type="compositionally biased region" description="Basic and acidic residues" evidence="5">
    <location>
        <begin position="737"/>
        <end position="749"/>
    </location>
</feature>
<dbReference type="Gene3D" id="2.30.42.10">
    <property type="match status" value="1"/>
</dbReference>
<feature type="region of interest" description="Disordered" evidence="5">
    <location>
        <begin position="346"/>
        <end position="366"/>
    </location>
</feature>
<evidence type="ECO:0000256" key="5">
    <source>
        <dbReference type="SAM" id="MobiDB-lite"/>
    </source>
</evidence>
<comment type="caution">
    <text evidence="8">The sequence shown here is derived from an EMBL/GenBank/DDBJ whole genome shotgun (WGS) entry which is preliminary data.</text>
</comment>
<gene>
    <name evidence="8" type="ORF">CAUJ_LOCUS10417</name>
</gene>
<dbReference type="CDD" id="cd11780">
    <property type="entry name" value="SH3_Sorbs_3"/>
    <property type="match status" value="1"/>
</dbReference>
<feature type="compositionally biased region" description="Low complexity" evidence="5">
    <location>
        <begin position="641"/>
        <end position="658"/>
    </location>
</feature>
<feature type="region of interest" description="Disordered" evidence="5">
    <location>
        <begin position="1328"/>
        <end position="1374"/>
    </location>
</feature>
<dbReference type="Gene3D" id="2.30.30.40">
    <property type="entry name" value="SH3 Domains"/>
    <property type="match status" value="3"/>
</dbReference>
<dbReference type="SMART" id="SM00326">
    <property type="entry name" value="SH3"/>
    <property type="match status" value="3"/>
</dbReference>
<feature type="compositionally biased region" description="Polar residues" evidence="5">
    <location>
        <begin position="132"/>
        <end position="144"/>
    </location>
</feature>
<feature type="compositionally biased region" description="Low complexity" evidence="5">
    <location>
        <begin position="454"/>
        <end position="467"/>
    </location>
</feature>
<feature type="compositionally biased region" description="Polar residues" evidence="5">
    <location>
        <begin position="485"/>
        <end position="495"/>
    </location>
</feature>
<feature type="compositionally biased region" description="Polar residues" evidence="5">
    <location>
        <begin position="802"/>
        <end position="821"/>
    </location>
</feature>
<evidence type="ECO:0000256" key="3">
    <source>
        <dbReference type="PROSITE-ProRule" id="PRU00192"/>
    </source>
</evidence>
<evidence type="ECO:0000259" key="7">
    <source>
        <dbReference type="PROSITE" id="PS50106"/>
    </source>
</evidence>
<evidence type="ECO:0000256" key="1">
    <source>
        <dbReference type="ARBA" id="ARBA00022443"/>
    </source>
</evidence>
<dbReference type="PANTHER" id="PTHR14167">
    <property type="entry name" value="SH3 DOMAIN-CONTAINING"/>
    <property type="match status" value="1"/>
</dbReference>
<dbReference type="PROSITE" id="PS50106">
    <property type="entry name" value="PDZ"/>
    <property type="match status" value="1"/>
</dbReference>
<dbReference type="CDD" id="cd11781">
    <property type="entry name" value="SH3_Sorbs_1"/>
    <property type="match status" value="2"/>
</dbReference>
<sequence>MSLTFRLVGGPPWGFRVSHDAELRPVVGQIIPGSRAFLSGIHIGDVIMTVDGLPVASCNDAHAKIHANRDEMTKRLPLLLSFSHIPSHCPKFRAFFAWSKFDKNSPMGASFGCFGARVPENYHPTVRREKLSSSVHNSPVFQRNSSPPSSVPSSPVLPRTNPHLSRSSPRQVRLDMMHGSKAATEGRRRFFEQCAARSEPVLPVTERLLKKKIQMGVQKGPPTESSGGYDSAAGDFAGRSSSTSLRTSPEGSSAGAEDVDEKTLIVDEVPVQKPDPGMYVSSSYDPSGAGSYYSQRLQNQAAGPSEWRVQTQINNAMPAQGDVEVPGRKTVAALRQMINDRLEMKTPTGGVSAMRPKTPSDELSTPSWAHSVRVHEPSDFIDPHANKHNMGRVLDGPVNPQKFFQGVPPPSYNLVQHQPPQHPPIEAKPPAPPKPTQQRTSSTIRIAPQPAQELPPTSNSNLLNLNPPAKPMFRSPYHTSERQSDVNSTLNSSMDSRGFGGEDLDDGASMISSCISTFGDSSEVAAFSACGAARSLYDQYRQQQLNQNAPKREVETPMAKPEPIPEPKSLLPPSSLFSSDIQLTPFGQSNVEKKTEPPVAEPTVRMSEPRESTSFADYSQSGSRTSLPRSSSRHSLDLESSELLLKSKSPAPYSSSSADHYGTIRRRHTPVRLSEVASSSETVNSPAAHVEHRSNDSGYEGSSARSPDTARYEKDPLLEPFDLASSIASSLAAASDSRTELSIDSRRPDSFMSTSTYDATDPLLTPNSPPATSMSSREPKQTPRPPVVAAGVLATPAPLGEQPTSHAAHSHQNPTATSTTVAEEDDDVAPKRHFHPATEPEMSLWYRNMFKKMHKVPQDEVPAESILRQTQREEHSPTPTNNSSRPLTPSTHVTRAQRFEVDITPRRARSVGRVVEPDDQPGGSNLYAWQRSQTPHFHLPSYKFRDEDPRPIRCSFGGCGTPCARCRRPRRDQSFEEVDRIYDQMDRQNEKDAEKTQRRLALRCMTEKLDATTEELEQFIDQLDKTWRRSRKKERSPARLAEEIAELKRLSKEEVLLKQKADRLTNELQKEKDRRHAFVPSIAPALQNNMDRFDTLMKDYSYRQSPIRDDVSVTTNSQRAPVLTATAIYRFDAKSARELSLNKGDVVRLTREIDSHWMEGERNGKCGIFPASYVQVEYEFERSRQKMRAVYPFTARNSNELSLKMGEIVTFRREIDLNWMEGSNHIGQIGIFPSSYVRMLSDPPQEAPSAIVPDRPKTPKLPTNPVFDPDVPPIHIEPQQSRPMVRFEEDKPTMSNGYVQQEFQPLKNEIQALDRLALWEGRKTTRPEDHDFFDRRPFEHNQPSFGVPSNAAAPRASAPVTSRPPGDIRANPASVIPRGSEMYRAVFPYKPEKSDELELHVNDIVFVVEKCDDGWYIGTSLRTGIFGTFPGNYVQRH</sequence>
<keyword evidence="4" id="KW-0175">Coiled coil</keyword>
<feature type="region of interest" description="Disordered" evidence="5">
    <location>
        <begin position="213"/>
        <end position="263"/>
    </location>
</feature>
<feature type="region of interest" description="Disordered" evidence="5">
    <location>
        <begin position="869"/>
        <end position="892"/>
    </location>
</feature>
<dbReference type="InterPro" id="IPR001478">
    <property type="entry name" value="PDZ"/>
</dbReference>
<feature type="compositionally biased region" description="Low complexity" evidence="5">
    <location>
        <begin position="145"/>
        <end position="156"/>
    </location>
</feature>
<dbReference type="InterPro" id="IPR001452">
    <property type="entry name" value="SH3_domain"/>
</dbReference>
<evidence type="ECO:0000313" key="9">
    <source>
        <dbReference type="Proteomes" id="UP000835052"/>
    </source>
</evidence>
<dbReference type="Proteomes" id="UP000835052">
    <property type="component" value="Unassembled WGS sequence"/>
</dbReference>
<protein>
    <submittedName>
        <fullName evidence="8">Uncharacterized protein</fullName>
    </submittedName>
</protein>
<feature type="domain" description="PDZ" evidence="7">
    <location>
        <begin position="1"/>
        <end position="55"/>
    </location>
</feature>
<feature type="coiled-coil region" evidence="4">
    <location>
        <begin position="1002"/>
        <end position="1074"/>
    </location>
</feature>
<dbReference type="InterPro" id="IPR036034">
    <property type="entry name" value="PDZ_sf"/>
</dbReference>
<feature type="compositionally biased region" description="Polar residues" evidence="5">
    <location>
        <begin position="877"/>
        <end position="892"/>
    </location>
</feature>
<dbReference type="SMART" id="SM00228">
    <property type="entry name" value="PDZ"/>
    <property type="match status" value="1"/>
</dbReference>
<feature type="region of interest" description="Disordered" evidence="5">
    <location>
        <begin position="546"/>
        <end position="717"/>
    </location>
</feature>